<evidence type="ECO:0000256" key="1">
    <source>
        <dbReference type="SAM" id="MobiDB-lite"/>
    </source>
</evidence>
<protein>
    <submittedName>
        <fullName evidence="2">Uncharacterized protein</fullName>
    </submittedName>
</protein>
<evidence type="ECO:0000313" key="2">
    <source>
        <dbReference type="EMBL" id="GFH24761.1"/>
    </source>
</evidence>
<evidence type="ECO:0000313" key="3">
    <source>
        <dbReference type="Proteomes" id="UP000485058"/>
    </source>
</evidence>
<dbReference type="AlphaFoldDB" id="A0A699ZR23"/>
<dbReference type="Proteomes" id="UP000485058">
    <property type="component" value="Unassembled WGS sequence"/>
</dbReference>
<keyword evidence="3" id="KW-1185">Reference proteome</keyword>
<sequence length="232" mass="24396">MDLQRSSWPPRAAIRYPTLQLEEGPSTSECGAGIVKLAPILAWRLDAASSSATSPKALPLSPRQSFRTWQMYTKLPSLLRSLEGQAGHAAVVGSSNLPEVAGPAAEAGCSPASTLTPPSRSLHAAKQQIDLDLGSFLEDAEALLEQVTSTGGGAGTLEALGCADGGGRGCRVLGEQLGRLQAHGGGPASRHKETMRGTVERCYEELHGYVLGFHNGTAMKWHGALNIRRCSN</sequence>
<proteinExistence type="predicted"/>
<gene>
    <name evidence="2" type="ORF">HaLaN_22614</name>
</gene>
<feature type="region of interest" description="Disordered" evidence="1">
    <location>
        <begin position="101"/>
        <end position="123"/>
    </location>
</feature>
<organism evidence="2 3">
    <name type="scientific">Haematococcus lacustris</name>
    <name type="common">Green alga</name>
    <name type="synonym">Haematococcus pluvialis</name>
    <dbReference type="NCBI Taxonomy" id="44745"/>
    <lineage>
        <taxon>Eukaryota</taxon>
        <taxon>Viridiplantae</taxon>
        <taxon>Chlorophyta</taxon>
        <taxon>core chlorophytes</taxon>
        <taxon>Chlorophyceae</taxon>
        <taxon>CS clade</taxon>
        <taxon>Chlamydomonadales</taxon>
        <taxon>Haematococcaceae</taxon>
        <taxon>Haematococcus</taxon>
    </lineage>
</organism>
<reference evidence="2 3" key="1">
    <citation type="submission" date="2020-02" db="EMBL/GenBank/DDBJ databases">
        <title>Draft genome sequence of Haematococcus lacustris strain NIES-144.</title>
        <authorList>
            <person name="Morimoto D."/>
            <person name="Nakagawa S."/>
            <person name="Yoshida T."/>
            <person name="Sawayama S."/>
        </authorList>
    </citation>
    <scope>NUCLEOTIDE SEQUENCE [LARGE SCALE GENOMIC DNA]</scope>
    <source>
        <strain evidence="2 3">NIES-144</strain>
    </source>
</reference>
<accession>A0A699ZR23</accession>
<dbReference type="EMBL" id="BLLF01002625">
    <property type="protein sequence ID" value="GFH24761.1"/>
    <property type="molecule type" value="Genomic_DNA"/>
</dbReference>
<name>A0A699ZR23_HAELA</name>
<comment type="caution">
    <text evidence="2">The sequence shown here is derived from an EMBL/GenBank/DDBJ whole genome shotgun (WGS) entry which is preliminary data.</text>
</comment>